<dbReference type="InterPro" id="IPR036812">
    <property type="entry name" value="NAD(P)_OxRdtase_dom_sf"/>
</dbReference>
<evidence type="ECO:0000313" key="7">
    <source>
        <dbReference type="Proteomes" id="UP000717328"/>
    </source>
</evidence>
<dbReference type="PROSITE" id="PS00063">
    <property type="entry name" value="ALDOKETO_REDUCTASE_3"/>
    <property type="match status" value="1"/>
</dbReference>
<evidence type="ECO:0000256" key="4">
    <source>
        <dbReference type="PIRSR" id="PIRSR000097-3"/>
    </source>
</evidence>
<dbReference type="InterPro" id="IPR020471">
    <property type="entry name" value="AKR"/>
</dbReference>
<dbReference type="OrthoDB" id="416253at2759"/>
<dbReference type="Gene3D" id="3.20.20.100">
    <property type="entry name" value="NADP-dependent oxidoreductase domain"/>
    <property type="match status" value="1"/>
</dbReference>
<dbReference type="FunFam" id="3.20.20.100:FF:000002">
    <property type="entry name" value="2,5-diketo-D-gluconic acid reductase A"/>
    <property type="match status" value="1"/>
</dbReference>
<feature type="domain" description="NADP-dependent oxidoreductase" evidence="5">
    <location>
        <begin position="3"/>
        <end position="243"/>
    </location>
</feature>
<comment type="caution">
    <text evidence="6">The sequence shown here is derived from an EMBL/GenBank/DDBJ whole genome shotgun (WGS) entry which is preliminary data.</text>
</comment>
<dbReference type="PIRSF" id="PIRSF000097">
    <property type="entry name" value="AKR"/>
    <property type="match status" value="1"/>
</dbReference>
<keyword evidence="7" id="KW-1185">Reference proteome</keyword>
<dbReference type="PRINTS" id="PR00069">
    <property type="entry name" value="ALDKETRDTASE"/>
</dbReference>
<protein>
    <recommendedName>
        <fullName evidence="5">NADP-dependent oxidoreductase domain-containing protein</fullName>
    </recommendedName>
</protein>
<evidence type="ECO:0000256" key="1">
    <source>
        <dbReference type="ARBA" id="ARBA00023002"/>
    </source>
</evidence>
<dbReference type="PANTHER" id="PTHR43827:SF13">
    <property type="entry name" value="ALDO_KETO REDUCTASE FAMILY PROTEIN"/>
    <property type="match status" value="1"/>
</dbReference>
<name>A0A9P7KI71_9AGAR</name>
<keyword evidence="1" id="KW-0560">Oxidoreductase</keyword>
<dbReference type="AlphaFoldDB" id="A0A9P7KI71"/>
<feature type="active site" description="Proton donor" evidence="2">
    <location>
        <position position="27"/>
    </location>
</feature>
<dbReference type="CDD" id="cd19071">
    <property type="entry name" value="AKR_AKR1-5-like"/>
    <property type="match status" value="1"/>
</dbReference>
<dbReference type="EMBL" id="JABCKI010000257">
    <property type="protein sequence ID" value="KAG5651343.1"/>
    <property type="molecule type" value="Genomic_DNA"/>
</dbReference>
<dbReference type="GO" id="GO:0016616">
    <property type="term" value="F:oxidoreductase activity, acting on the CH-OH group of donors, NAD or NADP as acceptor"/>
    <property type="evidence" value="ECO:0007669"/>
    <property type="project" value="UniProtKB-ARBA"/>
</dbReference>
<sequence>MDGREAYEAVTWALEAGYRHIDSAEWYKNERAVGTAIQHFLAAHALPRSAVFYATKLKLNAGYAAASAAIARSVDECGLGYVDLYLVHGPLGGPQMRRESWRACVDAKKKGLVKSIGVSTFGVRHLREILELGSESEVPAVHQIDLHPFMARREIVALCQEHGILLEAWAPLVRALRFEDPTLTAIAEKHRKEPAQILLRYSLQKGYVPLPKSASRKRIVANTHIFDFALAPDEMGALDALDEHLVTDWDPTECD</sequence>
<dbReference type="InterPro" id="IPR023210">
    <property type="entry name" value="NADP_OxRdtase_dom"/>
</dbReference>
<gene>
    <name evidence="6" type="ORF">H0H81_009006</name>
</gene>
<accession>A0A9P7KI71</accession>
<dbReference type="Proteomes" id="UP000717328">
    <property type="component" value="Unassembled WGS sequence"/>
</dbReference>
<reference evidence="6" key="1">
    <citation type="submission" date="2021-02" db="EMBL/GenBank/DDBJ databases">
        <authorList>
            <person name="Nieuwenhuis M."/>
            <person name="Van De Peppel L.J.J."/>
        </authorList>
    </citation>
    <scope>NUCLEOTIDE SEQUENCE</scope>
    <source>
        <strain evidence="6">D49</strain>
    </source>
</reference>
<evidence type="ECO:0000259" key="5">
    <source>
        <dbReference type="Pfam" id="PF00248"/>
    </source>
</evidence>
<dbReference type="InterPro" id="IPR018170">
    <property type="entry name" value="Aldo/ket_reductase_CS"/>
</dbReference>
<feature type="binding site" evidence="3">
    <location>
        <position position="88"/>
    </location>
    <ligand>
        <name>substrate</name>
    </ligand>
</feature>
<evidence type="ECO:0000256" key="2">
    <source>
        <dbReference type="PIRSR" id="PIRSR000097-1"/>
    </source>
</evidence>
<dbReference type="SUPFAM" id="SSF51430">
    <property type="entry name" value="NAD(P)-linked oxidoreductase"/>
    <property type="match status" value="1"/>
</dbReference>
<dbReference type="Pfam" id="PF00248">
    <property type="entry name" value="Aldo_ket_red"/>
    <property type="match status" value="1"/>
</dbReference>
<proteinExistence type="predicted"/>
<dbReference type="PROSITE" id="PS00798">
    <property type="entry name" value="ALDOKETO_REDUCTASE_1"/>
    <property type="match status" value="1"/>
</dbReference>
<organism evidence="6 7">
    <name type="scientific">Sphagnurus paluster</name>
    <dbReference type="NCBI Taxonomy" id="117069"/>
    <lineage>
        <taxon>Eukaryota</taxon>
        <taxon>Fungi</taxon>
        <taxon>Dikarya</taxon>
        <taxon>Basidiomycota</taxon>
        <taxon>Agaricomycotina</taxon>
        <taxon>Agaricomycetes</taxon>
        <taxon>Agaricomycetidae</taxon>
        <taxon>Agaricales</taxon>
        <taxon>Tricholomatineae</taxon>
        <taxon>Lyophyllaceae</taxon>
        <taxon>Sphagnurus</taxon>
    </lineage>
</organism>
<reference evidence="6" key="2">
    <citation type="submission" date="2021-10" db="EMBL/GenBank/DDBJ databases">
        <title>Phylogenomics reveals ancestral predisposition of the termite-cultivated fungus Termitomyces towards a domesticated lifestyle.</title>
        <authorList>
            <person name="Auxier B."/>
            <person name="Grum-Grzhimaylo A."/>
            <person name="Cardenas M.E."/>
            <person name="Lodge J.D."/>
            <person name="Laessoe T."/>
            <person name="Pedersen O."/>
            <person name="Smith M.E."/>
            <person name="Kuyper T.W."/>
            <person name="Franco-Molano E.A."/>
            <person name="Baroni T.J."/>
            <person name="Aanen D.K."/>
        </authorList>
    </citation>
    <scope>NUCLEOTIDE SEQUENCE</scope>
    <source>
        <strain evidence="6">D49</strain>
    </source>
</reference>
<dbReference type="PANTHER" id="PTHR43827">
    <property type="entry name" value="2,5-DIKETO-D-GLUCONIC ACID REDUCTASE"/>
    <property type="match status" value="1"/>
</dbReference>
<evidence type="ECO:0000313" key="6">
    <source>
        <dbReference type="EMBL" id="KAG5651343.1"/>
    </source>
</evidence>
<feature type="site" description="Lowers pKa of active site Tyr" evidence="4">
    <location>
        <position position="56"/>
    </location>
</feature>
<evidence type="ECO:0000256" key="3">
    <source>
        <dbReference type="PIRSR" id="PIRSR000097-2"/>
    </source>
</evidence>